<name>A0A5J4RPP6_9ZZZZ</name>
<evidence type="ECO:0000313" key="1">
    <source>
        <dbReference type="EMBL" id="KAA6335415.1"/>
    </source>
</evidence>
<evidence type="ECO:0008006" key="2">
    <source>
        <dbReference type="Google" id="ProtNLM"/>
    </source>
</evidence>
<proteinExistence type="predicted"/>
<reference evidence="1" key="1">
    <citation type="submission" date="2019-03" db="EMBL/GenBank/DDBJ databases">
        <title>Single cell metagenomics reveals metabolic interactions within the superorganism composed of flagellate Streblomastix strix and complex community of Bacteroidetes bacteria on its surface.</title>
        <authorList>
            <person name="Treitli S.C."/>
            <person name="Kolisko M."/>
            <person name="Husnik F."/>
            <person name="Keeling P."/>
            <person name="Hampl V."/>
        </authorList>
    </citation>
    <scope>NUCLEOTIDE SEQUENCE</scope>
    <source>
        <strain evidence="1">STM</strain>
    </source>
</reference>
<sequence length="94" mass="10413">MKKHLLGGVAKGAFNEEEAEVRFEAWKRNKQSRVETLKAKQEEVKSATIRARLDAEKKINEAKAKALAEKKVVKAPSGTEGKEIPVEALVEQAN</sequence>
<comment type="caution">
    <text evidence="1">The sequence shown here is derived from an EMBL/GenBank/DDBJ whole genome shotgun (WGS) entry which is preliminary data.</text>
</comment>
<protein>
    <recommendedName>
        <fullName evidence="2">30S ribosomal protein S16</fullName>
    </recommendedName>
</protein>
<accession>A0A5J4RPP6</accession>
<dbReference type="EMBL" id="SNRY01000895">
    <property type="protein sequence ID" value="KAA6335415.1"/>
    <property type="molecule type" value="Genomic_DNA"/>
</dbReference>
<dbReference type="AlphaFoldDB" id="A0A5J4RPP6"/>
<gene>
    <name evidence="1" type="ORF">EZS27_016356</name>
</gene>
<organism evidence="1">
    <name type="scientific">termite gut metagenome</name>
    <dbReference type="NCBI Taxonomy" id="433724"/>
    <lineage>
        <taxon>unclassified sequences</taxon>
        <taxon>metagenomes</taxon>
        <taxon>organismal metagenomes</taxon>
    </lineage>
</organism>